<feature type="region of interest" description="Disordered" evidence="1">
    <location>
        <begin position="1"/>
        <end position="36"/>
    </location>
</feature>
<dbReference type="EMBL" id="JAINUL010000001">
    <property type="protein sequence ID" value="MCC0097688.1"/>
    <property type="molecule type" value="Genomic_DNA"/>
</dbReference>
<reference evidence="2 3" key="1">
    <citation type="submission" date="2021-08" db="EMBL/GenBank/DDBJ databases">
        <title>Genomic Architecture of Streptomyces flavotricini NGL1 and Streptomyces erythrochromogenes HMS4 With Differential Plant Beneficial attributes and laccase production capabilities.</title>
        <authorList>
            <person name="Salwan R."/>
            <person name="Kaur R."/>
            <person name="Sharma V."/>
        </authorList>
    </citation>
    <scope>NUCLEOTIDE SEQUENCE [LARGE SCALE GENOMIC DNA]</scope>
    <source>
        <strain evidence="2 3">NGL1</strain>
    </source>
</reference>
<dbReference type="RefSeq" id="WP_229338887.1">
    <property type="nucleotide sequence ID" value="NZ_JAINUL010000001.1"/>
</dbReference>
<dbReference type="Proteomes" id="UP001520654">
    <property type="component" value="Unassembled WGS sequence"/>
</dbReference>
<evidence type="ECO:0000256" key="1">
    <source>
        <dbReference type="SAM" id="MobiDB-lite"/>
    </source>
</evidence>
<gene>
    <name evidence="2" type="ORF">K7B10_23495</name>
</gene>
<name>A0ABS8E9P3_9ACTN</name>
<proteinExistence type="predicted"/>
<sequence>MDALAGVASVPAAAAGAPWATAPPVPRTPSAGPDGFVHRGVRHIPH</sequence>
<feature type="compositionally biased region" description="Low complexity" evidence="1">
    <location>
        <begin position="1"/>
        <end position="20"/>
    </location>
</feature>
<keyword evidence="3" id="KW-1185">Reference proteome</keyword>
<accession>A0ABS8E9P3</accession>
<comment type="caution">
    <text evidence="2">The sequence shown here is derived from an EMBL/GenBank/DDBJ whole genome shotgun (WGS) entry which is preliminary data.</text>
</comment>
<evidence type="ECO:0000313" key="2">
    <source>
        <dbReference type="EMBL" id="MCC0097688.1"/>
    </source>
</evidence>
<organism evidence="2 3">
    <name type="scientific">Streptomyces flavotricini</name>
    <dbReference type="NCBI Taxonomy" id="66888"/>
    <lineage>
        <taxon>Bacteria</taxon>
        <taxon>Bacillati</taxon>
        <taxon>Actinomycetota</taxon>
        <taxon>Actinomycetes</taxon>
        <taxon>Kitasatosporales</taxon>
        <taxon>Streptomycetaceae</taxon>
        <taxon>Streptomyces</taxon>
    </lineage>
</organism>
<protein>
    <submittedName>
        <fullName evidence="2">Uncharacterized protein</fullName>
    </submittedName>
</protein>
<evidence type="ECO:0000313" key="3">
    <source>
        <dbReference type="Proteomes" id="UP001520654"/>
    </source>
</evidence>